<keyword evidence="3" id="KW-0547">Nucleotide-binding</keyword>
<dbReference type="SUPFAM" id="SSF56645">
    <property type="entry name" value="Acyl-CoA dehydrogenase NM domain-like"/>
    <property type="match status" value="1"/>
</dbReference>
<keyword evidence="2 6" id="KW-0285">Flavoprotein</keyword>
<organism evidence="8 9">
    <name type="scientific">Uncinocarpus reesii (strain UAMH 1704)</name>
    <dbReference type="NCBI Taxonomy" id="336963"/>
    <lineage>
        <taxon>Eukaryota</taxon>
        <taxon>Fungi</taxon>
        <taxon>Dikarya</taxon>
        <taxon>Ascomycota</taxon>
        <taxon>Pezizomycotina</taxon>
        <taxon>Eurotiomycetes</taxon>
        <taxon>Eurotiomycetidae</taxon>
        <taxon>Onygenales</taxon>
        <taxon>Onygenaceae</taxon>
        <taxon>Uncinocarpus</taxon>
    </lineage>
</organism>
<dbReference type="GO" id="GO:0003677">
    <property type="term" value="F:DNA binding"/>
    <property type="evidence" value="ECO:0007669"/>
    <property type="project" value="InterPro"/>
</dbReference>
<dbReference type="GO" id="GO:0005524">
    <property type="term" value="F:ATP binding"/>
    <property type="evidence" value="ECO:0007669"/>
    <property type="project" value="UniProtKB-KW"/>
</dbReference>
<dbReference type="PANTHER" id="PTHR42707">
    <property type="entry name" value="ACYL-COA DEHYDROGENASE"/>
    <property type="match status" value="1"/>
</dbReference>
<dbReference type="SUPFAM" id="SSF47203">
    <property type="entry name" value="Acyl-CoA dehydrogenase C-terminal domain-like"/>
    <property type="match status" value="1"/>
</dbReference>
<dbReference type="GeneID" id="8438747"/>
<dbReference type="PANTHER" id="PTHR42707:SF2">
    <property type="entry name" value="ACD11 DEHYDROGENASE"/>
    <property type="match status" value="1"/>
</dbReference>
<dbReference type="VEuPathDB" id="FungiDB:UREG_01698"/>
<dbReference type="InterPro" id="IPR052904">
    <property type="entry name" value="Acyl-CoA_dehydrogenase-like"/>
</dbReference>
<proteinExistence type="inferred from homology"/>
<sequence length="524" mass="58383">MEPPVLPPVSSQSPPRYPPLIEDDPIFRRMVSLHLPEPIPARTRSGSNPVLPLGWRTLHPIGIKEGIVPRGYEQQYGGQAFGWRKWRDFAEARRRLISRDPNIAWTSGQWMTERKGGSDVRGTETVARKLSAAEKSESDGVDANSLPLGPWRIDGFKWFSSATDANMTILLAKTSQDGAVSAFYAPLRRRVKGGNGETELNGIRIQRLKNKLGTKPVPTAELELKGMRAYLIGKEGQGVKEISTLLNITRLQNAIAAAYAKVRMVRNTLLMDMPAHVRKLAQDYVKYAANMHLTFLLAALLGLSEGQDSGPTPAARANIVPQTQREAQALLRLLTPMVKAQTALRAIKGVRACMENLGGVGYLENEDPLFNIARIFRDSCVLSIWEGTTDIMADDLIRVAKGREGSECLAVLGAWVSNVLGAADSKGFGNEARQLRRVWEHWLTGIKTKEKEQLKWEGRSYLRDLEHVVCGCLLILDASRDRDDVVREIARRWILGDSTQGPWKAQAEWDRRIVFGAALRNTRL</sequence>
<evidence type="ECO:0000256" key="4">
    <source>
        <dbReference type="ARBA" id="ARBA00022827"/>
    </source>
</evidence>
<dbReference type="Proteomes" id="UP000002058">
    <property type="component" value="Unassembled WGS sequence"/>
</dbReference>
<keyword evidence="5" id="KW-0067">ATP-binding</keyword>
<evidence type="ECO:0000313" key="9">
    <source>
        <dbReference type="Proteomes" id="UP000002058"/>
    </source>
</evidence>
<dbReference type="InterPro" id="IPR036250">
    <property type="entry name" value="AcylCo_DH-like_C"/>
</dbReference>
<dbReference type="RefSeq" id="XP_002542182.1">
    <property type="nucleotide sequence ID" value="XM_002542136.1"/>
</dbReference>
<keyword evidence="9" id="KW-1185">Reference proteome</keyword>
<dbReference type="InterPro" id="IPR009075">
    <property type="entry name" value="AcylCo_DH/oxidase_C"/>
</dbReference>
<accession>C4JJ91</accession>
<dbReference type="AlphaFoldDB" id="C4JJ91"/>
<dbReference type="InterPro" id="IPR006091">
    <property type="entry name" value="Acyl-CoA_Oxase/DH_mid-dom"/>
</dbReference>
<keyword evidence="4 6" id="KW-0274">FAD</keyword>
<comment type="cofactor">
    <cofactor evidence="6">
        <name>FAD</name>
        <dbReference type="ChEBI" id="CHEBI:57692"/>
    </cofactor>
</comment>
<dbReference type="Pfam" id="PF02770">
    <property type="entry name" value="Acyl-CoA_dh_M"/>
    <property type="match status" value="1"/>
</dbReference>
<reference evidence="9" key="1">
    <citation type="journal article" date="2009" name="Genome Res.">
        <title>Comparative genomic analyses of the human fungal pathogens Coccidioides and their relatives.</title>
        <authorList>
            <person name="Sharpton T.J."/>
            <person name="Stajich J.E."/>
            <person name="Rounsley S.D."/>
            <person name="Gardner M.J."/>
            <person name="Wortman J.R."/>
            <person name="Jordar V.S."/>
            <person name="Maiti R."/>
            <person name="Kodira C.D."/>
            <person name="Neafsey D.E."/>
            <person name="Zeng Q."/>
            <person name="Hung C.-Y."/>
            <person name="McMahan C."/>
            <person name="Muszewska A."/>
            <person name="Grynberg M."/>
            <person name="Mandel M.A."/>
            <person name="Kellner E.M."/>
            <person name="Barker B.M."/>
            <person name="Galgiani J.N."/>
            <person name="Orbach M.J."/>
            <person name="Kirkland T.N."/>
            <person name="Cole G.T."/>
            <person name="Henn M.R."/>
            <person name="Birren B.W."/>
            <person name="Taylor J.W."/>
        </authorList>
    </citation>
    <scope>NUCLEOTIDE SEQUENCE [LARGE SCALE GENOMIC DNA]</scope>
    <source>
        <strain evidence="9">UAMH 1704</strain>
    </source>
</reference>
<dbReference type="InterPro" id="IPR009100">
    <property type="entry name" value="AcylCoA_DH/oxidase_NM_dom_sf"/>
</dbReference>
<dbReference type="InterPro" id="IPR020587">
    <property type="entry name" value="RecA_monomer-monomer_interface"/>
</dbReference>
<dbReference type="Gene3D" id="2.40.110.20">
    <property type="match status" value="1"/>
</dbReference>
<dbReference type="GO" id="GO:0003995">
    <property type="term" value="F:acyl-CoA dehydrogenase activity"/>
    <property type="evidence" value="ECO:0007669"/>
    <property type="project" value="TreeGrafter"/>
</dbReference>
<dbReference type="OrthoDB" id="10251155at2759"/>
<dbReference type="InParanoid" id="C4JJ91"/>
<dbReference type="EMBL" id="CH476615">
    <property type="protein sequence ID" value="EEP76849.1"/>
    <property type="molecule type" value="Genomic_DNA"/>
</dbReference>
<feature type="domain" description="RecA family profile 2" evidence="7">
    <location>
        <begin position="173"/>
        <end position="244"/>
    </location>
</feature>
<keyword evidence="6" id="KW-0560">Oxidoreductase</keyword>
<dbReference type="GO" id="GO:0008094">
    <property type="term" value="F:ATP-dependent activity, acting on DNA"/>
    <property type="evidence" value="ECO:0007669"/>
    <property type="project" value="InterPro"/>
</dbReference>
<evidence type="ECO:0000256" key="2">
    <source>
        <dbReference type="ARBA" id="ARBA00022630"/>
    </source>
</evidence>
<protein>
    <recommendedName>
        <fullName evidence="7">RecA family profile 2 domain-containing protein</fullName>
    </recommendedName>
</protein>
<dbReference type="PROSITE" id="PS50163">
    <property type="entry name" value="RECA_3"/>
    <property type="match status" value="1"/>
</dbReference>
<evidence type="ECO:0000256" key="6">
    <source>
        <dbReference type="RuleBase" id="RU362125"/>
    </source>
</evidence>
<dbReference type="eggNOG" id="KOG0137">
    <property type="taxonomic scope" value="Eukaryota"/>
</dbReference>
<evidence type="ECO:0000256" key="3">
    <source>
        <dbReference type="ARBA" id="ARBA00022741"/>
    </source>
</evidence>
<dbReference type="HOGENOM" id="CLU_016513_1_1_1"/>
<evidence type="ECO:0000313" key="8">
    <source>
        <dbReference type="EMBL" id="EEP76849.1"/>
    </source>
</evidence>
<dbReference type="OMA" id="HREVMER"/>
<gene>
    <name evidence="8" type="ORF">UREG_01698</name>
</gene>
<evidence type="ECO:0000256" key="5">
    <source>
        <dbReference type="ARBA" id="ARBA00022840"/>
    </source>
</evidence>
<evidence type="ECO:0000256" key="1">
    <source>
        <dbReference type="ARBA" id="ARBA00009347"/>
    </source>
</evidence>
<dbReference type="Pfam" id="PF00441">
    <property type="entry name" value="Acyl-CoA_dh_1"/>
    <property type="match status" value="1"/>
</dbReference>
<evidence type="ECO:0000259" key="7">
    <source>
        <dbReference type="PROSITE" id="PS50163"/>
    </source>
</evidence>
<dbReference type="STRING" id="336963.C4JJ91"/>
<dbReference type="KEGG" id="ure:UREG_01698"/>
<dbReference type="GO" id="GO:0006259">
    <property type="term" value="P:DNA metabolic process"/>
    <property type="evidence" value="ECO:0007669"/>
    <property type="project" value="InterPro"/>
</dbReference>
<name>C4JJ91_UNCRE</name>
<dbReference type="Gene3D" id="1.20.140.10">
    <property type="entry name" value="Butyryl-CoA Dehydrogenase, subunit A, domain 3"/>
    <property type="match status" value="1"/>
</dbReference>
<comment type="similarity">
    <text evidence="1 6">Belongs to the acyl-CoA dehydrogenase family.</text>
</comment>